<feature type="transmembrane region" description="Helical" evidence="1">
    <location>
        <begin position="12"/>
        <end position="32"/>
    </location>
</feature>
<proteinExistence type="predicted"/>
<comment type="caution">
    <text evidence="2">The sequence shown here is derived from an EMBL/GenBank/DDBJ whole genome shotgun (WGS) entry which is preliminary data.</text>
</comment>
<evidence type="ECO:0000313" key="3">
    <source>
        <dbReference type="Proteomes" id="UP001054945"/>
    </source>
</evidence>
<evidence type="ECO:0000313" key="2">
    <source>
        <dbReference type="EMBL" id="GIX86175.1"/>
    </source>
</evidence>
<evidence type="ECO:0000256" key="1">
    <source>
        <dbReference type="SAM" id="Phobius"/>
    </source>
</evidence>
<keyword evidence="1" id="KW-0812">Transmembrane</keyword>
<dbReference type="EMBL" id="BPLR01021116">
    <property type="protein sequence ID" value="GIX86175.1"/>
    <property type="molecule type" value="Genomic_DNA"/>
</dbReference>
<protein>
    <submittedName>
        <fullName evidence="2">Uncharacterized protein</fullName>
    </submittedName>
</protein>
<dbReference type="AlphaFoldDB" id="A0AAV4NPE8"/>
<accession>A0AAV4NPE8</accession>
<keyword evidence="1" id="KW-1133">Transmembrane helix</keyword>
<gene>
    <name evidence="2" type="ORF">CEXT_511891</name>
</gene>
<dbReference type="Proteomes" id="UP001054945">
    <property type="component" value="Unassembled WGS sequence"/>
</dbReference>
<organism evidence="2 3">
    <name type="scientific">Caerostris extrusa</name>
    <name type="common">Bark spider</name>
    <name type="synonym">Caerostris bankana</name>
    <dbReference type="NCBI Taxonomy" id="172846"/>
    <lineage>
        <taxon>Eukaryota</taxon>
        <taxon>Metazoa</taxon>
        <taxon>Ecdysozoa</taxon>
        <taxon>Arthropoda</taxon>
        <taxon>Chelicerata</taxon>
        <taxon>Arachnida</taxon>
        <taxon>Araneae</taxon>
        <taxon>Araneomorphae</taxon>
        <taxon>Entelegynae</taxon>
        <taxon>Araneoidea</taxon>
        <taxon>Araneidae</taxon>
        <taxon>Caerostris</taxon>
    </lineage>
</organism>
<name>A0AAV4NPE8_CAEEX</name>
<reference evidence="2 3" key="1">
    <citation type="submission" date="2021-06" db="EMBL/GenBank/DDBJ databases">
        <title>Caerostris extrusa draft genome.</title>
        <authorList>
            <person name="Kono N."/>
            <person name="Arakawa K."/>
        </authorList>
    </citation>
    <scope>NUCLEOTIDE SEQUENCE [LARGE SCALE GENOMIC DNA]</scope>
</reference>
<keyword evidence="1" id="KW-0472">Membrane</keyword>
<sequence>MDLGPIEAAAAASFVGTCCVGHLEMCFCLFAFKGHFIKIKDGMEKGNDLRVFKAVFSTDTVPNFPNKNIVFIFFGNSSFFFAKTKHTVFRYSLLIPRNYRWNQIQIYPSCISGKKLLNFICKQKYFHPNGG</sequence>
<keyword evidence="3" id="KW-1185">Reference proteome</keyword>